<evidence type="ECO:0000256" key="7">
    <source>
        <dbReference type="ARBA" id="ARBA00023014"/>
    </source>
</evidence>
<dbReference type="GO" id="GO:0051539">
    <property type="term" value="F:4 iron, 4 sulfur cluster binding"/>
    <property type="evidence" value="ECO:0007669"/>
    <property type="project" value="UniProtKB-KW"/>
</dbReference>
<evidence type="ECO:0000256" key="6">
    <source>
        <dbReference type="ARBA" id="ARBA00023004"/>
    </source>
</evidence>
<dbReference type="InterPro" id="IPR045854">
    <property type="entry name" value="NO2/SO3_Rdtase_4Fe4S_sf"/>
</dbReference>
<dbReference type="Proteomes" id="UP000239065">
    <property type="component" value="Unassembled WGS sequence"/>
</dbReference>
<dbReference type="AlphaFoldDB" id="A0A2S9SKQ2"/>
<dbReference type="InterPro" id="IPR051329">
    <property type="entry name" value="NIR_SIR_4Fe-4S"/>
</dbReference>
<dbReference type="PANTHER" id="PTHR32439:SF0">
    <property type="entry name" value="FERREDOXIN--NITRITE REDUCTASE, CHLOROPLASTIC"/>
    <property type="match status" value="1"/>
</dbReference>
<name>A0A2S9SKQ2_9BACT</name>
<dbReference type="Gene3D" id="3.30.413.10">
    <property type="entry name" value="Sulfite Reductase Hemoprotein, domain 1"/>
    <property type="match status" value="1"/>
</dbReference>
<keyword evidence="3" id="KW-0349">Heme</keyword>
<keyword evidence="6" id="KW-0408">Iron</keyword>
<evidence type="ECO:0000256" key="1">
    <source>
        <dbReference type="ARBA" id="ARBA00010429"/>
    </source>
</evidence>
<feature type="domain" description="Nitrite/sulphite reductase 4Fe-4S" evidence="8">
    <location>
        <begin position="127"/>
        <end position="263"/>
    </location>
</feature>
<evidence type="ECO:0000259" key="8">
    <source>
        <dbReference type="Pfam" id="PF01077"/>
    </source>
</evidence>
<evidence type="ECO:0000256" key="3">
    <source>
        <dbReference type="ARBA" id="ARBA00022617"/>
    </source>
</evidence>
<accession>A0A2S9SKQ2</accession>
<proteinExistence type="inferred from homology"/>
<evidence type="ECO:0000256" key="2">
    <source>
        <dbReference type="ARBA" id="ARBA00022485"/>
    </source>
</evidence>
<dbReference type="SUPFAM" id="SSF55124">
    <property type="entry name" value="Nitrite/Sulfite reductase N-terminal domain-like"/>
    <property type="match status" value="2"/>
</dbReference>
<dbReference type="GO" id="GO:0020037">
    <property type="term" value="F:heme binding"/>
    <property type="evidence" value="ECO:0007669"/>
    <property type="project" value="InterPro"/>
</dbReference>
<comment type="similarity">
    <text evidence="1">Belongs to the nitrite and sulfite reductase 4Fe-4S domain family.</text>
</comment>
<dbReference type="EMBL" id="NXGJ01000013">
    <property type="protein sequence ID" value="PRM87156.1"/>
    <property type="molecule type" value="Genomic_DNA"/>
</dbReference>
<dbReference type="PANTHER" id="PTHR32439">
    <property type="entry name" value="FERREDOXIN--NITRITE REDUCTASE, CHLOROPLASTIC"/>
    <property type="match status" value="1"/>
</dbReference>
<keyword evidence="2" id="KW-0004">4Fe-4S</keyword>
<evidence type="ECO:0000256" key="5">
    <source>
        <dbReference type="ARBA" id="ARBA00023002"/>
    </source>
</evidence>
<dbReference type="InterPro" id="IPR006067">
    <property type="entry name" value="NO2/SO3_Rdtase_4Fe4S_dom"/>
</dbReference>
<keyword evidence="5" id="KW-0560">Oxidoreductase</keyword>
<dbReference type="InterPro" id="IPR036136">
    <property type="entry name" value="Nit/Sulf_reduc_fer-like_dom_sf"/>
</dbReference>
<comment type="caution">
    <text evidence="9">The sequence shown here is derived from an EMBL/GenBank/DDBJ whole genome shotgun (WGS) entry which is preliminary data.</text>
</comment>
<evidence type="ECO:0000313" key="10">
    <source>
        <dbReference type="Proteomes" id="UP000239065"/>
    </source>
</evidence>
<gene>
    <name evidence="9" type="ORF">CJ669_09180</name>
</gene>
<dbReference type="GO" id="GO:0016491">
    <property type="term" value="F:oxidoreductase activity"/>
    <property type="evidence" value="ECO:0007669"/>
    <property type="project" value="UniProtKB-KW"/>
</dbReference>
<organism evidence="9 10">
    <name type="scientific">Aliarcobacter cryaerophilus</name>
    <dbReference type="NCBI Taxonomy" id="28198"/>
    <lineage>
        <taxon>Bacteria</taxon>
        <taxon>Pseudomonadati</taxon>
        <taxon>Campylobacterota</taxon>
        <taxon>Epsilonproteobacteria</taxon>
        <taxon>Campylobacterales</taxon>
        <taxon>Arcobacteraceae</taxon>
        <taxon>Aliarcobacter</taxon>
    </lineage>
</organism>
<protein>
    <submittedName>
        <fullName evidence="9">Sulfite reductase</fullName>
    </submittedName>
</protein>
<keyword evidence="4" id="KW-0479">Metal-binding</keyword>
<dbReference type="RefSeq" id="WP_105909672.1">
    <property type="nucleotide sequence ID" value="NZ_NXGJ01000013.1"/>
</dbReference>
<dbReference type="Gene3D" id="3.90.480.20">
    <property type="match status" value="1"/>
</dbReference>
<keyword evidence="7" id="KW-0411">Iron-sulfur</keyword>
<sequence>MSININIEKLKKDITSEDILASLFYYAVFGEKISQNDLERFKWHGIYAKDEKQTSFSLKIPLNLGELNLSQLESILNILETFSLLKISFKDGQKIEFDSLNLRDIPEIFNILNKVGLSSFFESSHSIKKVLTCPVNGLDTTQIFDVEDLAKKLNESFVENKNFFNLPNKLQFAISGYREGCDAGFTPDVSFNAFKNSKDKIVFDLKILDKVVAQISSSQIIKTARVIASVYRDFGNREKSNNFKEFIKEFTLDSFCDILSSNLDIKIDNNQEIKILKEPKKPRMGINKSSKDGYSFIGLKSIKKEFAKDDLKNIIENMKKYSATKLKITHKSNIIILDVPSQNSDNLVNSLKNRGLVLE</sequence>
<dbReference type="SUPFAM" id="SSF56014">
    <property type="entry name" value="Nitrite and sulphite reductase 4Fe-4S domain-like"/>
    <property type="match status" value="1"/>
</dbReference>
<evidence type="ECO:0000256" key="4">
    <source>
        <dbReference type="ARBA" id="ARBA00022723"/>
    </source>
</evidence>
<evidence type="ECO:0000313" key="9">
    <source>
        <dbReference type="EMBL" id="PRM87156.1"/>
    </source>
</evidence>
<dbReference type="GO" id="GO:0046872">
    <property type="term" value="F:metal ion binding"/>
    <property type="evidence" value="ECO:0007669"/>
    <property type="project" value="UniProtKB-KW"/>
</dbReference>
<dbReference type="Pfam" id="PF01077">
    <property type="entry name" value="NIR_SIR"/>
    <property type="match status" value="1"/>
</dbReference>
<reference evidence="9 10" key="1">
    <citation type="submission" date="2017-09" db="EMBL/GenBank/DDBJ databases">
        <title>Reassesment of A. cryaerophilus.</title>
        <authorList>
            <person name="Perez-Cataluna A."/>
            <person name="Collado L."/>
            <person name="Salgado O."/>
            <person name="Lefinanco V."/>
            <person name="Figueras M.J."/>
        </authorList>
    </citation>
    <scope>NUCLEOTIDE SEQUENCE [LARGE SCALE GENOMIC DNA]</scope>
    <source>
        <strain evidence="9 10">LMG 9861</strain>
    </source>
</reference>